<dbReference type="EMBL" id="AP022610">
    <property type="protein sequence ID" value="BBZ28914.1"/>
    <property type="molecule type" value="Genomic_DNA"/>
</dbReference>
<keyword evidence="2" id="KW-1185">Reference proteome</keyword>
<sequence length="92" mass="10861">MPSYEPFEKLTPTTVRLDPVPRADVEAYLEEFGAVSSPLRGNGDLDEMNWKAWRDLRAPDYFIQWNLKQGRFQLTADEYIERWQWSIKSGHV</sequence>
<dbReference type="KEGG" id="mmag:MMAD_32090"/>
<proteinExistence type="predicted"/>
<gene>
    <name evidence="1" type="ORF">MMAD_32090</name>
</gene>
<organism evidence="1 2">
    <name type="scientific">Mycolicibacterium madagascariense</name>
    <dbReference type="NCBI Taxonomy" id="212765"/>
    <lineage>
        <taxon>Bacteria</taxon>
        <taxon>Bacillati</taxon>
        <taxon>Actinomycetota</taxon>
        <taxon>Actinomycetes</taxon>
        <taxon>Mycobacteriales</taxon>
        <taxon>Mycobacteriaceae</taxon>
        <taxon>Mycolicibacterium</taxon>
    </lineage>
</organism>
<evidence type="ECO:0000313" key="2">
    <source>
        <dbReference type="Proteomes" id="UP000466517"/>
    </source>
</evidence>
<protein>
    <submittedName>
        <fullName evidence="1">Uncharacterized protein</fullName>
    </submittedName>
</protein>
<dbReference type="RefSeq" id="WP_163739055.1">
    <property type="nucleotide sequence ID" value="NZ_AP022610.1"/>
</dbReference>
<reference evidence="1 2" key="1">
    <citation type="journal article" date="2019" name="Emerg. Microbes Infect.">
        <title>Comprehensive subspecies identification of 175 nontuberculous mycobacteria species based on 7547 genomic profiles.</title>
        <authorList>
            <person name="Matsumoto Y."/>
            <person name="Kinjo T."/>
            <person name="Motooka D."/>
            <person name="Nabeya D."/>
            <person name="Jung N."/>
            <person name="Uechi K."/>
            <person name="Horii T."/>
            <person name="Iida T."/>
            <person name="Fujita J."/>
            <person name="Nakamura S."/>
        </authorList>
    </citation>
    <scope>NUCLEOTIDE SEQUENCE [LARGE SCALE GENOMIC DNA]</scope>
    <source>
        <strain evidence="1 2">JCM 13574</strain>
    </source>
</reference>
<accession>A0A7I7XIB0</accession>
<dbReference type="Proteomes" id="UP000466517">
    <property type="component" value="Chromosome"/>
</dbReference>
<evidence type="ECO:0000313" key="1">
    <source>
        <dbReference type="EMBL" id="BBZ28914.1"/>
    </source>
</evidence>
<name>A0A7I7XIB0_9MYCO</name>
<dbReference type="AlphaFoldDB" id="A0A7I7XIB0"/>